<dbReference type="Pfam" id="PF07484">
    <property type="entry name" value="Collar"/>
    <property type="match status" value="1"/>
</dbReference>
<keyword evidence="3" id="KW-1185">Reference proteome</keyword>
<proteinExistence type="predicted"/>
<gene>
    <name evidence="2" type="ORF">ATB98_06840</name>
</gene>
<organism evidence="2 3">
    <name type="scientific">Sinorhizobium saheli</name>
    <dbReference type="NCBI Taxonomy" id="36856"/>
    <lineage>
        <taxon>Bacteria</taxon>
        <taxon>Pseudomonadati</taxon>
        <taxon>Pseudomonadota</taxon>
        <taxon>Alphaproteobacteria</taxon>
        <taxon>Hyphomicrobiales</taxon>
        <taxon>Rhizobiaceae</taxon>
        <taxon>Sinorhizobium/Ensifer group</taxon>
        <taxon>Sinorhizobium</taxon>
    </lineage>
</organism>
<comment type="caution">
    <text evidence="2">The sequence shown here is derived from an EMBL/GenBank/DDBJ whole genome shotgun (WGS) entry which is preliminary data.</text>
</comment>
<protein>
    <submittedName>
        <fullName evidence="2">Phage tail protein</fullName>
    </submittedName>
</protein>
<dbReference type="InterPro" id="IPR011083">
    <property type="entry name" value="Phage_tail_collar_dom"/>
</dbReference>
<dbReference type="InterPro" id="IPR037053">
    <property type="entry name" value="Phage_tail_collar_dom_sf"/>
</dbReference>
<dbReference type="EMBL" id="LNQB01000083">
    <property type="protein sequence ID" value="OAP42116.1"/>
    <property type="molecule type" value="Genomic_DNA"/>
</dbReference>
<dbReference type="STRING" id="36856.ATB98_06840"/>
<dbReference type="Gene3D" id="3.90.1340.10">
    <property type="entry name" value="Phage tail collar domain"/>
    <property type="match status" value="1"/>
</dbReference>
<dbReference type="OrthoDB" id="9810174at2"/>
<evidence type="ECO:0000259" key="1">
    <source>
        <dbReference type="Pfam" id="PF07484"/>
    </source>
</evidence>
<dbReference type="Proteomes" id="UP000078507">
    <property type="component" value="Unassembled WGS sequence"/>
</dbReference>
<dbReference type="SUPFAM" id="SSF88874">
    <property type="entry name" value="Receptor-binding domain of short tail fibre protein gp12"/>
    <property type="match status" value="1"/>
</dbReference>
<reference evidence="2 3" key="1">
    <citation type="submission" date="2015-11" db="EMBL/GenBank/DDBJ databases">
        <title>Ensifer anhuiense sp. nov., an effective nitrogen fixation bacterium with Glycine soja.</title>
        <authorList>
            <person name="Yan H."/>
            <person name="Chen W."/>
        </authorList>
    </citation>
    <scope>NUCLEOTIDE SEQUENCE [LARGE SCALE GENOMIC DNA]</scope>
    <source>
        <strain evidence="2 3">LMG 7837</strain>
    </source>
</reference>
<name>A0A178Y3W4_SINSA</name>
<sequence>MSAPFIGEIRLFGFPRVPDGWLPCDGSKQSIAVYEQLYALLGTTYGGDGLTTFAVPNLAGRVPLHYGTGKGLTTRTIGETGGTENITLLSNQIPSHGHAINATTSPAAASSISTSVEFGALTGDTLYVTDTSGSSPFVTSPASTGAAGYTMPHDNTMPTLAAQFCIAWAGIFPIRS</sequence>
<dbReference type="RefSeq" id="WP_066876993.1">
    <property type="nucleotide sequence ID" value="NZ_LNQB01000083.1"/>
</dbReference>
<evidence type="ECO:0000313" key="2">
    <source>
        <dbReference type="EMBL" id="OAP42116.1"/>
    </source>
</evidence>
<dbReference type="AlphaFoldDB" id="A0A178Y3W4"/>
<accession>A0A178Y3W4</accession>
<evidence type="ECO:0000313" key="3">
    <source>
        <dbReference type="Proteomes" id="UP000078507"/>
    </source>
</evidence>
<feature type="domain" description="Phage tail collar" evidence="1">
    <location>
        <begin position="7"/>
        <end position="63"/>
    </location>
</feature>